<keyword evidence="1" id="KW-0812">Transmembrane</keyword>
<evidence type="ECO:0008006" key="4">
    <source>
        <dbReference type="Google" id="ProtNLM"/>
    </source>
</evidence>
<feature type="transmembrane region" description="Helical" evidence="1">
    <location>
        <begin position="154"/>
        <end position="171"/>
    </location>
</feature>
<evidence type="ECO:0000313" key="2">
    <source>
        <dbReference type="EMBL" id="MVO77636.1"/>
    </source>
</evidence>
<sequence>MIVTEAQRDIRRAYVGGGPGVLVSGTIWLAAAFAQQWRGTGVGFAVLFLGGMLIFPASTFASRMIFRRERESAANPLGMTALESTIAMIGGLFAAWLLLPLKPALVFPLAAIAVGTHYAAFKTVYGDRLYWMLAAIITTIGVFDILVAPVFGGVPFAVALVEFAFGFGLTLRTSRIE</sequence>
<dbReference type="Proteomes" id="UP000441389">
    <property type="component" value="Unassembled WGS sequence"/>
</dbReference>
<protein>
    <recommendedName>
        <fullName evidence="4">DUF308 domain-containing protein</fullName>
    </recommendedName>
</protein>
<proteinExistence type="predicted"/>
<comment type="caution">
    <text evidence="2">The sequence shown here is derived from an EMBL/GenBank/DDBJ whole genome shotgun (WGS) entry which is preliminary data.</text>
</comment>
<feature type="transmembrane region" description="Helical" evidence="1">
    <location>
        <begin position="73"/>
        <end position="98"/>
    </location>
</feature>
<gene>
    <name evidence="2" type="ORF">GON01_06770</name>
</gene>
<keyword evidence="1" id="KW-0472">Membrane</keyword>
<feature type="transmembrane region" description="Helical" evidence="1">
    <location>
        <begin position="104"/>
        <end position="121"/>
    </location>
</feature>
<dbReference type="AlphaFoldDB" id="A0A6I4IZZ5"/>
<keyword evidence="1" id="KW-1133">Transmembrane helix</keyword>
<organism evidence="2 3">
    <name type="scientific">Sphingomonas horti</name>
    <dbReference type="NCBI Taxonomy" id="2682842"/>
    <lineage>
        <taxon>Bacteria</taxon>
        <taxon>Pseudomonadati</taxon>
        <taxon>Pseudomonadota</taxon>
        <taxon>Alphaproteobacteria</taxon>
        <taxon>Sphingomonadales</taxon>
        <taxon>Sphingomonadaceae</taxon>
        <taxon>Sphingomonas</taxon>
    </lineage>
</organism>
<dbReference type="Pfam" id="PF22765">
    <property type="entry name" value="DUF7010"/>
    <property type="match status" value="1"/>
</dbReference>
<reference evidence="2 3" key="1">
    <citation type="submission" date="2019-12" db="EMBL/GenBank/DDBJ databases">
        <authorList>
            <person name="Huq M.A."/>
        </authorList>
    </citation>
    <scope>NUCLEOTIDE SEQUENCE [LARGE SCALE GENOMIC DNA]</scope>
    <source>
        <strain evidence="2 3">MAH-20</strain>
    </source>
</reference>
<feature type="transmembrane region" description="Helical" evidence="1">
    <location>
        <begin position="40"/>
        <end position="61"/>
    </location>
</feature>
<evidence type="ECO:0000313" key="3">
    <source>
        <dbReference type="Proteomes" id="UP000441389"/>
    </source>
</evidence>
<evidence type="ECO:0000256" key="1">
    <source>
        <dbReference type="SAM" id="Phobius"/>
    </source>
</evidence>
<feature type="transmembrane region" description="Helical" evidence="1">
    <location>
        <begin position="128"/>
        <end position="148"/>
    </location>
</feature>
<accession>A0A6I4IZZ5</accession>
<feature type="transmembrane region" description="Helical" evidence="1">
    <location>
        <begin position="12"/>
        <end position="34"/>
    </location>
</feature>
<dbReference type="InterPro" id="IPR053824">
    <property type="entry name" value="DUF7010"/>
</dbReference>
<dbReference type="RefSeq" id="WP_157026603.1">
    <property type="nucleotide sequence ID" value="NZ_WQMS01000007.1"/>
</dbReference>
<name>A0A6I4IZZ5_9SPHN</name>
<keyword evidence="3" id="KW-1185">Reference proteome</keyword>
<dbReference type="EMBL" id="WQMS01000007">
    <property type="protein sequence ID" value="MVO77636.1"/>
    <property type="molecule type" value="Genomic_DNA"/>
</dbReference>